<dbReference type="PANTHER" id="PTHR47098">
    <property type="entry name" value="PROTEIN MAK32"/>
    <property type="match status" value="1"/>
</dbReference>
<sequence length="367" mass="41447">MRELQHLQETPMEPTSNELGPLVTTNGMFIIDEIHEQDGKVHTDIPGGGGMFAMLGACIVTSSAQVSENLKWIIDRGHDFPPSLTSVIESWGTGVHFRDDNSRYTTRGGNFYRNEDLREFEYLTPKKQITVQDWIDSWGLEVLSQLKCIHLLCSAERCLQILDQLAEKQLGPKTFVWEPIPDLCNQEHAPQIMRVLQRPETVIFSPNAEEGARLLGDEEPLQLDQVLEYIWKFDNLISPHHSCVLRCGKMGSVALSSRDIHTRKRQVIHYPAYHSASPEKVVDPTGGGNSYLGAFCLGYSLTQDLHVASICGNLAAGCVIEQVGIPHFDHSTRQWNGLTLPQRIHHYLQTYHISQYTSLDMYQQLSP</sequence>
<evidence type="ECO:0000313" key="4">
    <source>
        <dbReference type="EMBL" id="GAV49502.1"/>
    </source>
</evidence>
<evidence type="ECO:0000313" key="5">
    <source>
        <dbReference type="Proteomes" id="UP000187013"/>
    </source>
</evidence>
<dbReference type="eggNOG" id="ENOG502RXN8">
    <property type="taxonomic scope" value="Eukaryota"/>
</dbReference>
<dbReference type="EMBL" id="BDGX01000016">
    <property type="protein sequence ID" value="GAV49502.1"/>
    <property type="molecule type" value="Genomic_DNA"/>
</dbReference>
<dbReference type="Gene3D" id="3.40.1190.20">
    <property type="match status" value="1"/>
</dbReference>
<protein>
    <submittedName>
        <fullName evidence="3">Protein MAK32</fullName>
    </submittedName>
</protein>
<dbReference type="OMA" id="VIKSWNT"/>
<dbReference type="KEGG" id="zro:ZYRO0E03718g"/>
<dbReference type="Pfam" id="PF00294">
    <property type="entry name" value="PfkB"/>
    <property type="match status" value="1"/>
</dbReference>
<reference evidence="4 5" key="2">
    <citation type="submission" date="2016-08" db="EMBL/GenBank/DDBJ databases">
        <title>Draft genome sequence of allopolyploid Zygosaccharomyces rouxii.</title>
        <authorList>
            <person name="Watanabe J."/>
            <person name="Uehara K."/>
            <person name="Mogi Y."/>
            <person name="Tsukioka Y."/>
        </authorList>
    </citation>
    <scope>NUCLEOTIDE SEQUENCE [LARGE SCALE GENOMIC DNA]</scope>
    <source>
        <strain evidence="4 5">NBRC 110957</strain>
    </source>
</reference>
<evidence type="ECO:0000313" key="3">
    <source>
        <dbReference type="EMBL" id="CAQ43474.1"/>
    </source>
</evidence>
<dbReference type="AlphaFoldDB" id="B2G4G5"/>
<evidence type="ECO:0000259" key="2">
    <source>
        <dbReference type="Pfam" id="PF00294"/>
    </source>
</evidence>
<reference evidence="3" key="1">
    <citation type="submission" date="2008-02" db="EMBL/GenBank/DDBJ databases">
        <title>Zygosaccharomyces rouxii homologs of Saccharomyces cerevisiae chromosome III.</title>
        <authorList>
            <person name="Gordon J.L."/>
            <person name="Wolfe K.H."/>
        </authorList>
    </citation>
    <scope>NUCLEOTIDE SEQUENCE</scope>
    <source>
        <strain evidence="3">CBS 732</strain>
    </source>
</reference>
<dbReference type="OrthoDB" id="497927at2759"/>
<gene>
    <name evidence="3" type="primary">Zr_MAK32</name>
    <name evidence="3" type="ORF">Zrou_5p57</name>
    <name evidence="4" type="ORF">ZYGR_0P01460</name>
</gene>
<organism evidence="3">
    <name type="scientific">Zygosaccharomyces rouxii</name>
    <dbReference type="NCBI Taxonomy" id="4956"/>
    <lineage>
        <taxon>Eukaryota</taxon>
        <taxon>Fungi</taxon>
        <taxon>Dikarya</taxon>
        <taxon>Ascomycota</taxon>
        <taxon>Saccharomycotina</taxon>
        <taxon>Saccharomycetes</taxon>
        <taxon>Saccharomycetales</taxon>
        <taxon>Saccharomycetaceae</taxon>
        <taxon>Zygosaccharomyces</taxon>
    </lineage>
</organism>
<evidence type="ECO:0000256" key="1">
    <source>
        <dbReference type="SAM" id="MobiDB-lite"/>
    </source>
</evidence>
<dbReference type="InterPro" id="IPR029056">
    <property type="entry name" value="Ribokinase-like"/>
</dbReference>
<accession>B2G4G5</accession>
<proteinExistence type="predicted"/>
<feature type="domain" description="Carbohydrate kinase PfkB" evidence="2">
    <location>
        <begin position="123"/>
        <end position="324"/>
    </location>
</feature>
<dbReference type="InterPro" id="IPR011611">
    <property type="entry name" value="PfkB_dom"/>
</dbReference>
<dbReference type="SUPFAM" id="SSF53613">
    <property type="entry name" value="Ribokinase-like"/>
    <property type="match status" value="1"/>
</dbReference>
<dbReference type="EMBL" id="AM989984">
    <property type="protein sequence ID" value="CAQ43474.1"/>
    <property type="molecule type" value="Genomic_DNA"/>
</dbReference>
<dbReference type="Proteomes" id="UP000187013">
    <property type="component" value="Unassembled WGS sequence"/>
</dbReference>
<dbReference type="PANTHER" id="PTHR47098:SF2">
    <property type="entry name" value="PROTEIN MAK32"/>
    <property type="match status" value="1"/>
</dbReference>
<name>B2G4G5_ZYGRO</name>
<feature type="region of interest" description="Disordered" evidence="1">
    <location>
        <begin position="1"/>
        <end position="20"/>
    </location>
</feature>